<dbReference type="Proteomes" id="UP001530293">
    <property type="component" value="Unassembled WGS sequence"/>
</dbReference>
<feature type="domain" description="N-acetyltransferase" evidence="6">
    <location>
        <begin position="143"/>
        <end position="288"/>
    </location>
</feature>
<name>A0ABD3M0H3_9STRA</name>
<dbReference type="PROSITE" id="PS50118">
    <property type="entry name" value="HMG_BOX_2"/>
    <property type="match status" value="2"/>
</dbReference>
<sequence>MALEARRFHGKPLLQPNYNFRDVPWCNKDLSGSTISIVTERQHFVDAIAEITLLCNEAVRRKKQDAAASSSTSANANNALHPPPVTTKTTKPLSIEYIFDRIDTDDPLWGLMVRTDTPMSLKGRASNIKSSPNWKRGMLQGFITMTTFTNWQSSFRFDSLHEMAFSQDEDVLEEQMKRGLRRYDADGKLAMELEATVKGGNPHLEGIVYPRIAEVSLFGGLGCGKQLLRLLIEHLECLKATARQNYDYIVLQATENSIPFYESMGFTRVGCVQGKAPSPNTYCSNPVIEYHTKKNGETPSSIAKDFGVDVWDVVFLNRPLYAELMQKSWLKLGTTIFVPDLQGKSKASVASASAAAAKGAANLAPKWHIADENETPRGIAKKFNVNFGELLQANKKRHPELLGNSKLLKGTRIQISRFDIDEGDTVAYSHWTFPDAEEDEHDPSYMMAMKLNRRKGLNMKERPVADSLAVPIQPYNPESFDINDLLLQPQQPAQKPLAPIFTKKPVLQEPTKPKRPVTSYAHFTTVSRTNMARELEGLSMVEINKILSDKWRSFTEKDKLPFQLMYEESKAVYEDAMKKYERDMMQFKSGSSNVTSNVPVATDTSLLEKVVKLKSSEGITGASKFEYYYVLTFIPDLHWVHLIPMRKVGVFGPKYPDSCGRPIWMIVGEEEGKEIDSTAALCKPVTALTMKNSADADKEQWDIYDNGEVPPPPRFTPKAIPAATLAAVHLPGAPVRPKKPATSFAFFCADAKNVLKEEITPNMHISERTRLVAERWKAMPEEKKQKYRDQVSRAQAQYAKDLKKYNADLAIFQRDNPGVDASVVAVSPKKPKSSKKIKPLEVPSDAESQRESRKRPLSSMELETDETLAPKSKRGRPKQNTFATDDTHNVCKDRQQPKSSAASRGPPGKTDIILSLNDDRYKYIMWEHFNSLGMTRDAKRERDASDEAFSQFKQIMGESGNFFKRNNGNDHEVNEDMAREKILADMRRRVANPKSWIHGERSKSTEKTKSPTPANSLTSRPEVVGNHDIVLSLFDETYKGVMWKHFIELGPWRKGGSGEEDMASRIFQMLKLGLGKGGRFFKKYSNGELIEVTDDEAHSKILRDLKRRMKSSRQWLEHDDGSSPPVCAPKPSLSPTRNANRGSQQHISSVIVSTKPKLSPSHVPQQRMKPDVPPTKAHNRPLAPIFLKNYSRKRKQDDASTDDNHESKDQLMPRTSRYPERKRKLINDSNIVSDGALSDSGYDEFGPRKKKSKTRKD</sequence>
<reference evidence="8 9" key="1">
    <citation type="submission" date="2024-10" db="EMBL/GenBank/DDBJ databases">
        <title>Updated reference genomes for cyclostephanoid diatoms.</title>
        <authorList>
            <person name="Roberts W.R."/>
            <person name="Alverson A.J."/>
        </authorList>
    </citation>
    <scope>NUCLEOTIDE SEQUENCE [LARGE SCALE GENOMIC DNA]</scope>
    <source>
        <strain evidence="8 9">AJA232-27</strain>
    </source>
</reference>
<dbReference type="InterPro" id="IPR009071">
    <property type="entry name" value="HMG_box_dom"/>
</dbReference>
<feature type="region of interest" description="Disordered" evidence="4">
    <location>
        <begin position="1113"/>
        <end position="1257"/>
    </location>
</feature>
<evidence type="ECO:0000256" key="3">
    <source>
        <dbReference type="PROSITE-ProRule" id="PRU00267"/>
    </source>
</evidence>
<feature type="region of interest" description="Disordered" evidence="4">
    <location>
        <begin position="824"/>
        <end position="911"/>
    </location>
</feature>
<dbReference type="PROSITE" id="PS51186">
    <property type="entry name" value="GNAT"/>
    <property type="match status" value="1"/>
</dbReference>
<dbReference type="CDD" id="cd00118">
    <property type="entry name" value="LysM"/>
    <property type="match status" value="1"/>
</dbReference>
<dbReference type="GO" id="GO:0005634">
    <property type="term" value="C:nucleus"/>
    <property type="evidence" value="ECO:0007669"/>
    <property type="project" value="UniProtKB-UniRule"/>
</dbReference>
<gene>
    <name evidence="8" type="ORF">ACHAWU_010167</name>
</gene>
<feature type="compositionally biased region" description="Basic and acidic residues" evidence="4">
    <location>
        <begin position="997"/>
        <end position="1009"/>
    </location>
</feature>
<dbReference type="InterPro" id="IPR016181">
    <property type="entry name" value="Acyl_CoA_acyltransferase"/>
</dbReference>
<proteinExistence type="predicted"/>
<keyword evidence="2 3" id="KW-0539">Nucleus</keyword>
<dbReference type="InterPro" id="IPR018392">
    <property type="entry name" value="LysM"/>
</dbReference>
<dbReference type="SMART" id="SM00257">
    <property type="entry name" value="LysM"/>
    <property type="match status" value="2"/>
</dbReference>
<organism evidence="8 9">
    <name type="scientific">Discostella pseudostelligera</name>
    <dbReference type="NCBI Taxonomy" id="259834"/>
    <lineage>
        <taxon>Eukaryota</taxon>
        <taxon>Sar</taxon>
        <taxon>Stramenopiles</taxon>
        <taxon>Ochrophyta</taxon>
        <taxon>Bacillariophyta</taxon>
        <taxon>Coscinodiscophyceae</taxon>
        <taxon>Thalassiosirophycidae</taxon>
        <taxon>Stephanodiscales</taxon>
        <taxon>Stephanodiscaceae</taxon>
        <taxon>Discostella</taxon>
    </lineage>
</organism>
<feature type="compositionally biased region" description="Polar residues" evidence="4">
    <location>
        <begin position="1010"/>
        <end position="1019"/>
    </location>
</feature>
<evidence type="ECO:0000256" key="1">
    <source>
        <dbReference type="ARBA" id="ARBA00023125"/>
    </source>
</evidence>
<evidence type="ECO:0000313" key="9">
    <source>
        <dbReference type="Proteomes" id="UP001530293"/>
    </source>
</evidence>
<dbReference type="Gene3D" id="3.40.630.30">
    <property type="match status" value="1"/>
</dbReference>
<dbReference type="InterPro" id="IPR000182">
    <property type="entry name" value="GNAT_dom"/>
</dbReference>
<dbReference type="Pfam" id="PF01476">
    <property type="entry name" value="LysM"/>
    <property type="match status" value="1"/>
</dbReference>
<dbReference type="PANTHER" id="PTHR46040:SF3">
    <property type="entry name" value="HIGH MOBILITY GROUP PROTEIN 2"/>
    <property type="match status" value="1"/>
</dbReference>
<dbReference type="InterPro" id="IPR051965">
    <property type="entry name" value="ChromReg_NeuronalGeneExpr"/>
</dbReference>
<feature type="domain" description="LysM" evidence="7">
    <location>
        <begin position="289"/>
        <end position="338"/>
    </location>
</feature>
<evidence type="ECO:0000256" key="4">
    <source>
        <dbReference type="SAM" id="MobiDB-lite"/>
    </source>
</evidence>
<dbReference type="Pfam" id="PF00505">
    <property type="entry name" value="HMG_box"/>
    <property type="match status" value="2"/>
</dbReference>
<evidence type="ECO:0000256" key="2">
    <source>
        <dbReference type="ARBA" id="ARBA00023242"/>
    </source>
</evidence>
<dbReference type="SUPFAM" id="SSF55729">
    <property type="entry name" value="Acyl-CoA N-acyltransferases (Nat)"/>
    <property type="match status" value="1"/>
</dbReference>
<dbReference type="InterPro" id="IPR036910">
    <property type="entry name" value="HMG_box_dom_sf"/>
</dbReference>
<evidence type="ECO:0000259" key="6">
    <source>
        <dbReference type="PROSITE" id="PS51186"/>
    </source>
</evidence>
<feature type="compositionally biased region" description="Basic and acidic residues" evidence="4">
    <location>
        <begin position="1195"/>
        <end position="1211"/>
    </location>
</feature>
<dbReference type="EMBL" id="JALLBG020000263">
    <property type="protein sequence ID" value="KAL3757535.1"/>
    <property type="molecule type" value="Genomic_DNA"/>
</dbReference>
<protein>
    <submittedName>
        <fullName evidence="8">Uncharacterized protein</fullName>
    </submittedName>
</protein>
<feature type="domain" description="HMG box" evidence="5">
    <location>
        <begin position="737"/>
        <end position="806"/>
    </location>
</feature>
<feature type="domain" description="HMG box" evidence="5">
    <location>
        <begin position="513"/>
        <end position="581"/>
    </location>
</feature>
<feature type="region of interest" description="Disordered" evidence="4">
    <location>
        <begin position="66"/>
        <end position="88"/>
    </location>
</feature>
<dbReference type="SMART" id="SM00398">
    <property type="entry name" value="HMG"/>
    <property type="match status" value="2"/>
</dbReference>
<keyword evidence="9" id="KW-1185">Reference proteome</keyword>
<dbReference type="PANTHER" id="PTHR46040">
    <property type="entry name" value="HIGH MOBILITY GROUP PROTEIN 2"/>
    <property type="match status" value="1"/>
</dbReference>
<evidence type="ECO:0000313" key="8">
    <source>
        <dbReference type="EMBL" id="KAL3757535.1"/>
    </source>
</evidence>
<dbReference type="GO" id="GO:0003677">
    <property type="term" value="F:DNA binding"/>
    <property type="evidence" value="ECO:0007669"/>
    <property type="project" value="UniProtKB-UniRule"/>
</dbReference>
<comment type="caution">
    <text evidence="8">The sequence shown here is derived from an EMBL/GenBank/DDBJ whole genome shotgun (WGS) entry which is preliminary data.</text>
</comment>
<evidence type="ECO:0000259" key="7">
    <source>
        <dbReference type="PROSITE" id="PS51782"/>
    </source>
</evidence>
<dbReference type="AlphaFoldDB" id="A0ABD3M0H3"/>
<feature type="compositionally biased region" description="Basic residues" evidence="4">
    <location>
        <begin position="1248"/>
        <end position="1257"/>
    </location>
</feature>
<dbReference type="SUPFAM" id="SSF47095">
    <property type="entry name" value="HMG-box"/>
    <property type="match status" value="2"/>
</dbReference>
<feature type="DNA-binding region" description="HMG box" evidence="3">
    <location>
        <begin position="513"/>
        <end position="581"/>
    </location>
</feature>
<dbReference type="PROSITE" id="PS51782">
    <property type="entry name" value="LYSM"/>
    <property type="match status" value="2"/>
</dbReference>
<feature type="domain" description="LysM" evidence="7">
    <location>
        <begin position="366"/>
        <end position="415"/>
    </location>
</feature>
<evidence type="ECO:0000259" key="5">
    <source>
        <dbReference type="PROSITE" id="PS50118"/>
    </source>
</evidence>
<feature type="compositionally biased region" description="Basic and acidic residues" evidence="4">
    <location>
        <begin position="885"/>
        <end position="896"/>
    </location>
</feature>
<feature type="compositionally biased region" description="Low complexity" evidence="4">
    <location>
        <begin position="66"/>
        <end position="79"/>
    </location>
</feature>
<feature type="compositionally biased region" description="Polar residues" evidence="4">
    <location>
        <begin position="1133"/>
        <end position="1152"/>
    </location>
</feature>
<feature type="region of interest" description="Disordered" evidence="4">
    <location>
        <begin position="993"/>
        <end position="1020"/>
    </location>
</feature>
<accession>A0ABD3M0H3</accession>
<keyword evidence="1 3" id="KW-0238">DNA-binding</keyword>
<dbReference type="Gene3D" id="1.10.30.10">
    <property type="entry name" value="High mobility group box domain"/>
    <property type="match status" value="2"/>
</dbReference>
<feature type="DNA-binding region" description="HMG box" evidence="3">
    <location>
        <begin position="737"/>
        <end position="806"/>
    </location>
</feature>